<protein>
    <recommendedName>
        <fullName evidence="1">Endonuclease/exonuclease/phosphatase domain-containing protein</fullName>
    </recommendedName>
</protein>
<dbReference type="InterPro" id="IPR005135">
    <property type="entry name" value="Endo/exonuclease/phosphatase"/>
</dbReference>
<evidence type="ECO:0000313" key="2">
    <source>
        <dbReference type="EMBL" id="KAL0009437.1"/>
    </source>
</evidence>
<name>A0AAW2DHV4_9ROSI</name>
<keyword evidence="3" id="KW-1185">Reference proteome</keyword>
<dbReference type="SUPFAM" id="SSF56219">
    <property type="entry name" value="DNase I-like"/>
    <property type="match status" value="1"/>
</dbReference>
<evidence type="ECO:0000259" key="1">
    <source>
        <dbReference type="Pfam" id="PF03372"/>
    </source>
</evidence>
<organism evidence="2 3">
    <name type="scientific">Lithocarpus litseifolius</name>
    <dbReference type="NCBI Taxonomy" id="425828"/>
    <lineage>
        <taxon>Eukaryota</taxon>
        <taxon>Viridiplantae</taxon>
        <taxon>Streptophyta</taxon>
        <taxon>Embryophyta</taxon>
        <taxon>Tracheophyta</taxon>
        <taxon>Spermatophyta</taxon>
        <taxon>Magnoliopsida</taxon>
        <taxon>eudicotyledons</taxon>
        <taxon>Gunneridae</taxon>
        <taxon>Pentapetalae</taxon>
        <taxon>rosids</taxon>
        <taxon>fabids</taxon>
        <taxon>Fagales</taxon>
        <taxon>Fagaceae</taxon>
        <taxon>Lithocarpus</taxon>
    </lineage>
</organism>
<dbReference type="PANTHER" id="PTHR35218:SF9">
    <property type="entry name" value="ENDONUCLEASE_EXONUCLEASE_PHOSPHATASE DOMAIN-CONTAINING PROTEIN"/>
    <property type="match status" value="1"/>
</dbReference>
<dbReference type="PANTHER" id="PTHR35218">
    <property type="entry name" value="RNASE H DOMAIN-CONTAINING PROTEIN"/>
    <property type="match status" value="1"/>
</dbReference>
<feature type="domain" description="Endonuclease/exonuclease/phosphatase" evidence="1">
    <location>
        <begin position="4"/>
        <end position="140"/>
    </location>
</feature>
<dbReference type="Gene3D" id="3.60.10.10">
    <property type="entry name" value="Endonuclease/exonuclease/phosphatase"/>
    <property type="match status" value="1"/>
</dbReference>
<dbReference type="AlphaFoldDB" id="A0AAW2DHV4"/>
<dbReference type="Proteomes" id="UP001459277">
    <property type="component" value="Unassembled WGS sequence"/>
</dbReference>
<evidence type="ECO:0000313" key="3">
    <source>
        <dbReference type="Proteomes" id="UP001459277"/>
    </source>
</evidence>
<comment type="caution">
    <text evidence="2">The sequence shown here is derived from an EMBL/GenBank/DDBJ whole genome shotgun (WGS) entry which is preliminary data.</text>
</comment>
<accession>A0AAW2DHV4</accession>
<proteinExistence type="predicted"/>
<dbReference type="EMBL" id="JAZDWU010000003">
    <property type="protein sequence ID" value="KAL0009437.1"/>
    <property type="molecule type" value="Genomic_DNA"/>
</dbReference>
<dbReference type="GO" id="GO:0003824">
    <property type="term" value="F:catalytic activity"/>
    <property type="evidence" value="ECO:0007669"/>
    <property type="project" value="InterPro"/>
</dbReference>
<dbReference type="Pfam" id="PF03372">
    <property type="entry name" value="Exo_endo_phos"/>
    <property type="match status" value="1"/>
</dbReference>
<gene>
    <name evidence="2" type="ORF">SO802_010939</name>
</gene>
<reference evidence="2 3" key="1">
    <citation type="submission" date="2024-01" db="EMBL/GenBank/DDBJ databases">
        <title>A telomere-to-telomere, gap-free genome of sweet tea (Lithocarpus litseifolius).</title>
        <authorList>
            <person name="Zhou J."/>
        </authorList>
    </citation>
    <scope>NUCLEOTIDE SEQUENCE [LARGE SCALE GENOMIC DNA]</scope>
    <source>
        <strain evidence="2">Zhou-2022a</strain>
        <tissue evidence="2">Leaf</tissue>
    </source>
</reference>
<dbReference type="InterPro" id="IPR036691">
    <property type="entry name" value="Endo/exonu/phosph_ase_sf"/>
</dbReference>
<sequence length="147" mass="17072">MSCLSWNCRGLGNPQTEAKLADLVGKKDPKVVFLIETKVDKEIIERISCKMQYKFFVVVPRHNRGGGLALLWKEDFAMKVLTSSDNHIDGVVDQQMDDAWRFMGFYGEPEIASRENSWNLLRDLSHRHNFPWICLGDFNEILRLKKK</sequence>